<keyword evidence="1" id="KW-0472">Membrane</keyword>
<organism evidence="2 3">
    <name type="scientific">Amphritea balenae</name>
    <dbReference type="NCBI Taxonomy" id="452629"/>
    <lineage>
        <taxon>Bacteria</taxon>
        <taxon>Pseudomonadati</taxon>
        <taxon>Pseudomonadota</taxon>
        <taxon>Gammaproteobacteria</taxon>
        <taxon>Oceanospirillales</taxon>
        <taxon>Oceanospirillaceae</taxon>
        <taxon>Amphritea</taxon>
    </lineage>
</organism>
<proteinExistence type="predicted"/>
<keyword evidence="1" id="KW-1133">Transmembrane helix</keyword>
<reference evidence="2 3" key="1">
    <citation type="submission" date="2018-11" db="EMBL/GenBank/DDBJ databases">
        <title>The draft genome sequence of Amphritea balenae JAMM 1525T.</title>
        <authorList>
            <person name="Fang Z."/>
            <person name="Zhang Y."/>
            <person name="Han X."/>
        </authorList>
    </citation>
    <scope>NUCLEOTIDE SEQUENCE [LARGE SCALE GENOMIC DNA]</scope>
    <source>
        <strain evidence="2 3">JAMM 1525</strain>
    </source>
</reference>
<evidence type="ECO:0000313" key="3">
    <source>
        <dbReference type="Proteomes" id="UP000267535"/>
    </source>
</evidence>
<protein>
    <submittedName>
        <fullName evidence="2">Uncharacterized protein</fullName>
    </submittedName>
</protein>
<sequence>MAEASGLLNAITWEQLLFVFSVVFIFLFRKPICILIPRIRKIGRDGVSTESAPEIQLEKQNSEAVSELLNVVQNTIVITDLEERIKHDLKVKNLSYDSDTEKVLTRHLAGTQLLLNFEQIHTLIFGSQIYLLKKLNESVGQGRSVDFVLDHIAHAKELFSNNLGNWPDDKYLNFLYERHLIVRHEEQIHITNLGVEYLVWIARSGKSDSNPL</sequence>
<dbReference type="Proteomes" id="UP000267535">
    <property type="component" value="Unassembled WGS sequence"/>
</dbReference>
<evidence type="ECO:0000256" key="1">
    <source>
        <dbReference type="SAM" id="Phobius"/>
    </source>
</evidence>
<evidence type="ECO:0000313" key="2">
    <source>
        <dbReference type="EMBL" id="RRD01445.1"/>
    </source>
</evidence>
<dbReference type="RefSeq" id="WP_124924518.1">
    <property type="nucleotide sequence ID" value="NZ_BMOH01000001.1"/>
</dbReference>
<name>A0A3P1SWT7_9GAMM</name>
<dbReference type="EMBL" id="RQXV01000001">
    <property type="protein sequence ID" value="RRD01445.1"/>
    <property type="molecule type" value="Genomic_DNA"/>
</dbReference>
<dbReference type="OrthoDB" id="9180348at2"/>
<accession>A0A3P1SWT7</accession>
<keyword evidence="1" id="KW-0812">Transmembrane</keyword>
<gene>
    <name evidence="2" type="ORF">EHS89_02475</name>
</gene>
<feature type="transmembrane region" description="Helical" evidence="1">
    <location>
        <begin position="6"/>
        <end position="28"/>
    </location>
</feature>
<comment type="caution">
    <text evidence="2">The sequence shown here is derived from an EMBL/GenBank/DDBJ whole genome shotgun (WGS) entry which is preliminary data.</text>
</comment>
<keyword evidence="3" id="KW-1185">Reference proteome</keyword>
<dbReference type="AlphaFoldDB" id="A0A3P1SWT7"/>